<dbReference type="EMBL" id="MTBC01000010">
    <property type="protein sequence ID" value="OQD41932.1"/>
    <property type="molecule type" value="Genomic_DNA"/>
</dbReference>
<dbReference type="PANTHER" id="PTHR30383">
    <property type="entry name" value="THIOESTERASE 1/PROTEASE 1/LYSOPHOSPHOLIPASE L1"/>
    <property type="match status" value="1"/>
</dbReference>
<reference evidence="1 2" key="1">
    <citation type="submission" date="2016-12" db="EMBL/GenBank/DDBJ databases">
        <authorList>
            <person name="Song W.-J."/>
            <person name="Kurnit D.M."/>
        </authorList>
    </citation>
    <scope>NUCLEOTIDE SEQUENCE [LARGE SCALE GENOMIC DNA]</scope>
    <source>
        <strain evidence="1 2">HSG9</strain>
    </source>
</reference>
<name>A0A1V6LP47_9FLAO</name>
<sequence length="552" mass="63610">MKKTAVFKIISVLLPLVLIVLLEIVLRIIGYGETYNLFNKTKGDNGIEYLTLNSHISKKYFKNTGFNSDNQSDLFLSQKTDSTFRIFVQGASTTVGFPFYRGASFPRLLKQRLEKTFPEKNIEVINTGITAVNSYTLWDITPEIIAQKPDLVLIYAGHNEYYGALGVGSSASVGNHPFLIRSYLKLKNFKFFQLFENTFQKITQRDQNNLKTVKETTLMEVLAKEQQIPLGSKAYLAGLQQYEQNLGRILSYYKKHNIPVILSTLVSNEKDTAPFISPALNIEYYKKLCEKDLSTAKTKAQHNAMASYVLGHYFFKKNQLDTAKHYFHQAKELDLLRFRAPDAINTIIRQFSKEENIPLVDIKALFESKSPSKMVGKSLLTEHVHPNVEGYFLMADAFYTKLEELRLIGDWKNKINYPQAFSNLPTTKIDSIRGTIILKELQQQWPFTLNTPKPDANNSILYSPTSFEERMAWNIHQGKQKWEDAMRQAYHFYTKKGDFKNALTVVETLLFEYPEQWRVHKMAEETCLRLSDTLTANYYANKKTKLKAMKPD</sequence>
<evidence type="ECO:0000313" key="1">
    <source>
        <dbReference type="EMBL" id="OQD41932.1"/>
    </source>
</evidence>
<dbReference type="InterPro" id="IPR051532">
    <property type="entry name" value="Ester_Hydrolysis_Enzymes"/>
</dbReference>
<dbReference type="SUPFAM" id="SSF52266">
    <property type="entry name" value="SGNH hydrolase"/>
    <property type="match status" value="1"/>
</dbReference>
<proteinExistence type="predicted"/>
<gene>
    <name evidence="1" type="ORF">BUL40_13860</name>
</gene>
<comment type="caution">
    <text evidence="1">The sequence shown here is derived from an EMBL/GenBank/DDBJ whole genome shotgun (WGS) entry which is preliminary data.</text>
</comment>
<keyword evidence="2" id="KW-1185">Reference proteome</keyword>
<dbReference type="Proteomes" id="UP000191680">
    <property type="component" value="Unassembled WGS sequence"/>
</dbReference>
<dbReference type="PANTHER" id="PTHR30383:SF5">
    <property type="entry name" value="SGNH HYDROLASE-TYPE ESTERASE DOMAIN-CONTAINING PROTEIN"/>
    <property type="match status" value="1"/>
</dbReference>
<organism evidence="1 2">
    <name type="scientific">Croceivirga radicis</name>
    <dbReference type="NCBI Taxonomy" id="1929488"/>
    <lineage>
        <taxon>Bacteria</taxon>
        <taxon>Pseudomonadati</taxon>
        <taxon>Bacteroidota</taxon>
        <taxon>Flavobacteriia</taxon>
        <taxon>Flavobacteriales</taxon>
        <taxon>Flavobacteriaceae</taxon>
        <taxon>Croceivirga</taxon>
    </lineage>
</organism>
<dbReference type="RefSeq" id="WP_176465491.1">
    <property type="nucleotide sequence ID" value="NZ_MTBC01000010.1"/>
</dbReference>
<dbReference type="AlphaFoldDB" id="A0A1V6LP47"/>
<accession>A0A1V6LP47</accession>
<dbReference type="Gene3D" id="3.40.50.1110">
    <property type="entry name" value="SGNH hydrolase"/>
    <property type="match status" value="1"/>
</dbReference>
<dbReference type="SUPFAM" id="SSF81901">
    <property type="entry name" value="HCP-like"/>
    <property type="match status" value="1"/>
</dbReference>
<dbReference type="GO" id="GO:0004622">
    <property type="term" value="F:phosphatidylcholine lysophospholipase activity"/>
    <property type="evidence" value="ECO:0007669"/>
    <property type="project" value="TreeGrafter"/>
</dbReference>
<dbReference type="InterPro" id="IPR036514">
    <property type="entry name" value="SGNH_hydro_sf"/>
</dbReference>
<evidence type="ECO:0000313" key="2">
    <source>
        <dbReference type="Proteomes" id="UP000191680"/>
    </source>
</evidence>
<protein>
    <submittedName>
        <fullName evidence="1">Uncharacterized protein</fullName>
    </submittedName>
</protein>